<protein>
    <recommendedName>
        <fullName evidence="5">TIGR02186 family protein</fullName>
    </recommendedName>
</protein>
<dbReference type="OrthoDB" id="9815212at2"/>
<dbReference type="Pfam" id="PF09608">
    <property type="entry name" value="Alph_Pro_TM"/>
    <property type="match status" value="1"/>
</dbReference>
<organism evidence="3 4">
    <name type="scientific">Alteraurantiacibacter buctensis</name>
    <dbReference type="NCBI Taxonomy" id="1503981"/>
    <lineage>
        <taxon>Bacteria</taxon>
        <taxon>Pseudomonadati</taxon>
        <taxon>Pseudomonadota</taxon>
        <taxon>Alphaproteobacteria</taxon>
        <taxon>Sphingomonadales</taxon>
        <taxon>Erythrobacteraceae</taxon>
        <taxon>Alteraurantiacibacter</taxon>
    </lineage>
</organism>
<evidence type="ECO:0000313" key="3">
    <source>
        <dbReference type="EMBL" id="MXO72699.1"/>
    </source>
</evidence>
<keyword evidence="2" id="KW-0732">Signal</keyword>
<dbReference type="EMBL" id="WTYV01000006">
    <property type="protein sequence ID" value="MXO72699.1"/>
    <property type="molecule type" value="Genomic_DNA"/>
</dbReference>
<evidence type="ECO:0000313" key="4">
    <source>
        <dbReference type="Proteomes" id="UP000466966"/>
    </source>
</evidence>
<dbReference type="RefSeq" id="WP_160772640.1">
    <property type="nucleotide sequence ID" value="NZ_WTYV01000006.1"/>
</dbReference>
<feature type="transmembrane region" description="Helical" evidence="1">
    <location>
        <begin position="237"/>
        <end position="259"/>
    </location>
</feature>
<keyword evidence="1" id="KW-1133">Transmembrane helix</keyword>
<gene>
    <name evidence="3" type="ORF">GRI99_13785</name>
</gene>
<keyword evidence="1" id="KW-0812">Transmembrane</keyword>
<comment type="caution">
    <text evidence="3">The sequence shown here is derived from an EMBL/GenBank/DDBJ whole genome shotgun (WGS) entry which is preliminary data.</text>
</comment>
<proteinExistence type="predicted"/>
<name>A0A844YYS1_9SPHN</name>
<keyword evidence="1" id="KW-0472">Membrane</keyword>
<dbReference type="AlphaFoldDB" id="A0A844YYS1"/>
<evidence type="ECO:0000256" key="2">
    <source>
        <dbReference type="SAM" id="SignalP"/>
    </source>
</evidence>
<evidence type="ECO:0008006" key="5">
    <source>
        <dbReference type="Google" id="ProtNLM"/>
    </source>
</evidence>
<dbReference type="Proteomes" id="UP000466966">
    <property type="component" value="Unassembled WGS sequence"/>
</dbReference>
<reference evidence="3 4" key="1">
    <citation type="submission" date="2019-12" db="EMBL/GenBank/DDBJ databases">
        <title>Genomic-based taxomic classification of the family Erythrobacteraceae.</title>
        <authorList>
            <person name="Xu L."/>
        </authorList>
    </citation>
    <scope>NUCLEOTIDE SEQUENCE [LARGE SCALE GENOMIC DNA]</scope>
    <source>
        <strain evidence="3 4">M0322</strain>
    </source>
</reference>
<feature type="chain" id="PRO_5032758460" description="TIGR02186 family protein" evidence="2">
    <location>
        <begin position="26"/>
        <end position="261"/>
    </location>
</feature>
<evidence type="ECO:0000256" key="1">
    <source>
        <dbReference type="SAM" id="Phobius"/>
    </source>
</evidence>
<dbReference type="InterPro" id="IPR019088">
    <property type="entry name" value="CHP02186-rel_TM"/>
</dbReference>
<accession>A0A844YYS1</accession>
<sequence>MRGLATRLGLALLALLTLWPATAQAQGRDPILVPEISQHEVQVRQGFTGAELLLFGAILDPDGRRASDDYDIVVILRGPAQAISVREKQRFLGIWINAEATSFRSVPSFFAIASSAPVAELVDERTAAIYEFGLQYLQLSPTGAIDPPQYARFTQGLVDLRQRSGLFQQDEAGVTMSEGVLYQARIALPSNVTVGRYIAETFAVRDGRVIAAASTHVEVRKEGLDRVVTEQADENSFLYGLLAVMLSLVMGWAAGRLFALV</sequence>
<feature type="signal peptide" evidence="2">
    <location>
        <begin position="1"/>
        <end position="25"/>
    </location>
</feature>
<keyword evidence="4" id="KW-1185">Reference proteome</keyword>